<protein>
    <submittedName>
        <fullName evidence="2">Uncharacterized protein</fullName>
    </submittedName>
</protein>
<accession>A0ABP9VKH8</accession>
<evidence type="ECO:0000313" key="3">
    <source>
        <dbReference type="Proteomes" id="UP001416858"/>
    </source>
</evidence>
<comment type="caution">
    <text evidence="2">The sequence shown here is derived from an EMBL/GenBank/DDBJ whole genome shotgun (WGS) entry which is preliminary data.</text>
</comment>
<dbReference type="EMBL" id="BAABRO010000002">
    <property type="protein sequence ID" value="GAA5505693.1"/>
    <property type="molecule type" value="Genomic_DNA"/>
</dbReference>
<dbReference type="Proteomes" id="UP001416858">
    <property type="component" value="Unassembled WGS sequence"/>
</dbReference>
<evidence type="ECO:0000313" key="2">
    <source>
        <dbReference type="EMBL" id="GAA5505693.1"/>
    </source>
</evidence>
<gene>
    <name evidence="2" type="ORF">Rcae01_01139</name>
</gene>
<name>A0ABP9VKH8_9BACT</name>
<reference evidence="2 3" key="1">
    <citation type="submission" date="2024-02" db="EMBL/GenBank/DDBJ databases">
        <title>Rhodopirellula caenicola NBRC 110016.</title>
        <authorList>
            <person name="Ichikawa N."/>
            <person name="Katano-Makiyama Y."/>
            <person name="Hidaka K."/>
        </authorList>
    </citation>
    <scope>NUCLEOTIDE SEQUENCE [LARGE SCALE GENOMIC DNA]</scope>
    <source>
        <strain evidence="2 3">NBRC 110016</strain>
    </source>
</reference>
<proteinExistence type="predicted"/>
<keyword evidence="3" id="KW-1185">Reference proteome</keyword>
<organism evidence="2 3">
    <name type="scientific">Novipirellula caenicola</name>
    <dbReference type="NCBI Taxonomy" id="1536901"/>
    <lineage>
        <taxon>Bacteria</taxon>
        <taxon>Pseudomonadati</taxon>
        <taxon>Planctomycetota</taxon>
        <taxon>Planctomycetia</taxon>
        <taxon>Pirellulales</taxon>
        <taxon>Pirellulaceae</taxon>
        <taxon>Novipirellula</taxon>
    </lineage>
</organism>
<sequence>MFGCPWDPAGILAWKERRLRCVITLAREWRLDVPFESPPSSEGSYEKMYGTVYATTYATRPGRLRRAKRSKLTGRRPTPLRYKDPAVRAKADGVSKLPAGETAFPDKCLGTNVPRSN</sequence>
<feature type="region of interest" description="Disordered" evidence="1">
    <location>
        <begin position="98"/>
        <end position="117"/>
    </location>
</feature>
<evidence type="ECO:0000256" key="1">
    <source>
        <dbReference type="SAM" id="MobiDB-lite"/>
    </source>
</evidence>
<feature type="region of interest" description="Disordered" evidence="1">
    <location>
        <begin position="66"/>
        <end position="87"/>
    </location>
</feature>